<accession>A0A9P1H327</accession>
<reference evidence="1" key="1">
    <citation type="submission" date="2022-11" db="EMBL/GenBank/DDBJ databases">
        <authorList>
            <person name="Scott C."/>
            <person name="Bruce N."/>
        </authorList>
    </citation>
    <scope>NUCLEOTIDE SEQUENCE</scope>
</reference>
<keyword evidence="2" id="KW-1185">Reference proteome</keyword>
<organism evidence="1 2">
    <name type="scientific">Parascedosporium putredinis</name>
    <dbReference type="NCBI Taxonomy" id="1442378"/>
    <lineage>
        <taxon>Eukaryota</taxon>
        <taxon>Fungi</taxon>
        <taxon>Dikarya</taxon>
        <taxon>Ascomycota</taxon>
        <taxon>Pezizomycotina</taxon>
        <taxon>Sordariomycetes</taxon>
        <taxon>Hypocreomycetidae</taxon>
        <taxon>Microascales</taxon>
        <taxon>Microascaceae</taxon>
        <taxon>Parascedosporium</taxon>
    </lineage>
</organism>
<comment type="caution">
    <text evidence="1">The sequence shown here is derived from an EMBL/GenBank/DDBJ whole genome shotgun (WGS) entry which is preliminary data.</text>
</comment>
<evidence type="ECO:0000313" key="2">
    <source>
        <dbReference type="Proteomes" id="UP000838763"/>
    </source>
</evidence>
<dbReference type="Proteomes" id="UP000838763">
    <property type="component" value="Unassembled WGS sequence"/>
</dbReference>
<feature type="non-terminal residue" evidence="1">
    <location>
        <position position="11"/>
    </location>
</feature>
<feature type="non-terminal residue" evidence="1">
    <location>
        <position position="1"/>
    </location>
</feature>
<sequence length="11" mass="1301">NMKKVLKGVRK</sequence>
<name>A0A9P1H327_9PEZI</name>
<protein>
    <submittedName>
        <fullName evidence="1">Uncharacterized protein</fullName>
    </submittedName>
</protein>
<dbReference type="OrthoDB" id="5364946at2759"/>
<gene>
    <name evidence="1" type="ORF">PPNO1_LOCUS5458</name>
</gene>
<proteinExistence type="predicted"/>
<dbReference type="EMBL" id="CALLCH030000012">
    <property type="protein sequence ID" value="CAI4215764.1"/>
    <property type="molecule type" value="Genomic_DNA"/>
</dbReference>
<evidence type="ECO:0000313" key="1">
    <source>
        <dbReference type="EMBL" id="CAI4215764.1"/>
    </source>
</evidence>